<feature type="compositionally biased region" description="Basic and acidic residues" evidence="7">
    <location>
        <begin position="225"/>
        <end position="259"/>
    </location>
</feature>
<dbReference type="SUPFAM" id="SSF69000">
    <property type="entry name" value="FAD-dependent thiol oxidase"/>
    <property type="match status" value="1"/>
</dbReference>
<dbReference type="EC" id="1.8.3.2" evidence="6"/>
<accession>A0A286UXG1</accession>
<evidence type="ECO:0000256" key="2">
    <source>
        <dbReference type="ARBA" id="ARBA00022630"/>
    </source>
</evidence>
<comment type="cofactor">
    <cofactor evidence="1 6">
        <name>FAD</name>
        <dbReference type="ChEBI" id="CHEBI:57692"/>
    </cofactor>
</comment>
<proteinExistence type="predicted"/>
<dbReference type="GO" id="GO:0005739">
    <property type="term" value="C:mitochondrion"/>
    <property type="evidence" value="ECO:0007669"/>
    <property type="project" value="TreeGrafter"/>
</dbReference>
<dbReference type="Proteomes" id="UP000217199">
    <property type="component" value="Unassembled WGS sequence"/>
</dbReference>
<dbReference type="STRING" id="2282107.A0A286UXG1"/>
<gene>
    <name evidence="9" type="ORF">PNOK_0134400</name>
</gene>
<dbReference type="Pfam" id="PF04777">
    <property type="entry name" value="Evr1_Alr"/>
    <property type="match status" value="1"/>
</dbReference>
<sequence length="269" mass="29850">MLPARFTRTFILVVVVLVLFSSLLLVLNTPSLAIRRPSSSSSYFDPNRGLVFDSDGVEKDIAVDQNKKKPWIVGGGGGGEKKPLQVEGAHGGVIMSRLGNATAKAALGRATWKLMHTMTLRFPEVPTEDERTALESYFYLQSRLYPCGECAEEFQKLLQTFPPQTSSRRSAALWLCHVHNQVNARLKKPEFDCAHLDKEYDCGCGDEPISKKAQPQDVDDVNNSNKDKKEDNDNKKKDDGGSDPDARKVQDEEVRRDELTGAGLIRGGR</sequence>
<dbReference type="Gene3D" id="1.20.120.310">
    <property type="entry name" value="ERV/ALR sulfhydryl oxidase domain"/>
    <property type="match status" value="1"/>
</dbReference>
<feature type="region of interest" description="Disordered" evidence="7">
    <location>
        <begin position="208"/>
        <end position="269"/>
    </location>
</feature>
<evidence type="ECO:0000256" key="5">
    <source>
        <dbReference type="ARBA" id="ARBA00023157"/>
    </source>
</evidence>
<dbReference type="InterPro" id="IPR036774">
    <property type="entry name" value="ERV/ALR_sulphydryl_oxid_sf"/>
</dbReference>
<keyword evidence="5" id="KW-1015">Disulfide bond</keyword>
<evidence type="ECO:0000256" key="1">
    <source>
        <dbReference type="ARBA" id="ARBA00001974"/>
    </source>
</evidence>
<feature type="domain" description="ERV/ALR sulfhydryl oxidase" evidence="8">
    <location>
        <begin position="100"/>
        <end position="200"/>
    </location>
</feature>
<keyword evidence="3 6" id="KW-0274">FAD</keyword>
<dbReference type="OrthoDB" id="59470at2759"/>
<keyword evidence="2 6" id="KW-0285">Flavoprotein</keyword>
<organism evidence="9 10">
    <name type="scientific">Pyrrhoderma noxium</name>
    <dbReference type="NCBI Taxonomy" id="2282107"/>
    <lineage>
        <taxon>Eukaryota</taxon>
        <taxon>Fungi</taxon>
        <taxon>Dikarya</taxon>
        <taxon>Basidiomycota</taxon>
        <taxon>Agaricomycotina</taxon>
        <taxon>Agaricomycetes</taxon>
        <taxon>Hymenochaetales</taxon>
        <taxon>Hymenochaetaceae</taxon>
        <taxon>Pyrrhoderma</taxon>
    </lineage>
</organism>
<dbReference type="InterPro" id="IPR017905">
    <property type="entry name" value="ERV/ALR_sulphydryl_oxidase"/>
</dbReference>
<dbReference type="InParanoid" id="A0A286UXG1"/>
<dbReference type="PANTHER" id="PTHR12645:SF1">
    <property type="entry name" value="FAD-LINKED SULFHYDRYL OXIDASE ERV2"/>
    <property type="match status" value="1"/>
</dbReference>
<dbReference type="AlphaFoldDB" id="A0A286UXG1"/>
<keyword evidence="4 6" id="KW-0560">Oxidoreductase</keyword>
<evidence type="ECO:0000256" key="3">
    <source>
        <dbReference type="ARBA" id="ARBA00022827"/>
    </source>
</evidence>
<evidence type="ECO:0000256" key="7">
    <source>
        <dbReference type="SAM" id="MobiDB-lite"/>
    </source>
</evidence>
<keyword evidence="10" id="KW-1185">Reference proteome</keyword>
<dbReference type="PROSITE" id="PS51324">
    <property type="entry name" value="ERV_ALR"/>
    <property type="match status" value="1"/>
</dbReference>
<evidence type="ECO:0000313" key="9">
    <source>
        <dbReference type="EMBL" id="PAV24276.1"/>
    </source>
</evidence>
<dbReference type="GO" id="GO:0016971">
    <property type="term" value="F:flavin-dependent sulfhydryl oxidase activity"/>
    <property type="evidence" value="ECO:0007669"/>
    <property type="project" value="InterPro"/>
</dbReference>
<comment type="caution">
    <text evidence="9">The sequence shown here is derived from an EMBL/GenBank/DDBJ whole genome shotgun (WGS) entry which is preliminary data.</text>
</comment>
<evidence type="ECO:0000313" key="10">
    <source>
        <dbReference type="Proteomes" id="UP000217199"/>
    </source>
</evidence>
<protein>
    <recommendedName>
        <fullName evidence="6">Sulfhydryl oxidase</fullName>
        <ecNumber evidence="6">1.8.3.2</ecNumber>
    </recommendedName>
</protein>
<evidence type="ECO:0000259" key="8">
    <source>
        <dbReference type="PROSITE" id="PS51324"/>
    </source>
</evidence>
<comment type="catalytic activity">
    <reaction evidence="6">
        <text>2 R'C(R)SH + O2 = R'C(R)S-S(R)CR' + H2O2</text>
        <dbReference type="Rhea" id="RHEA:17357"/>
        <dbReference type="ChEBI" id="CHEBI:15379"/>
        <dbReference type="ChEBI" id="CHEBI:16240"/>
        <dbReference type="ChEBI" id="CHEBI:16520"/>
        <dbReference type="ChEBI" id="CHEBI:17412"/>
        <dbReference type="EC" id="1.8.3.2"/>
    </reaction>
</comment>
<dbReference type="FunFam" id="1.20.120.310:FF:000002">
    <property type="entry name" value="Sulfhydryl oxidase"/>
    <property type="match status" value="1"/>
</dbReference>
<dbReference type="InterPro" id="IPR039799">
    <property type="entry name" value="ALR/ERV"/>
</dbReference>
<evidence type="ECO:0000256" key="4">
    <source>
        <dbReference type="ARBA" id="ARBA00023002"/>
    </source>
</evidence>
<dbReference type="GO" id="GO:0050660">
    <property type="term" value="F:flavin adenine dinucleotide binding"/>
    <property type="evidence" value="ECO:0007669"/>
    <property type="project" value="TreeGrafter"/>
</dbReference>
<evidence type="ECO:0000256" key="6">
    <source>
        <dbReference type="RuleBase" id="RU371123"/>
    </source>
</evidence>
<name>A0A286UXG1_9AGAM</name>
<dbReference type="PANTHER" id="PTHR12645">
    <property type="entry name" value="ALR/ERV"/>
    <property type="match status" value="1"/>
</dbReference>
<reference evidence="9 10" key="1">
    <citation type="journal article" date="2017" name="Mol. Ecol.">
        <title>Comparative and population genomic landscape of Phellinus noxius: A hypervariable fungus causing root rot in trees.</title>
        <authorList>
            <person name="Chung C.L."/>
            <person name="Lee T.J."/>
            <person name="Akiba M."/>
            <person name="Lee H.H."/>
            <person name="Kuo T.H."/>
            <person name="Liu D."/>
            <person name="Ke H.M."/>
            <person name="Yokoi T."/>
            <person name="Roa M.B."/>
            <person name="Lu M.J."/>
            <person name="Chang Y.Y."/>
            <person name="Ann P.J."/>
            <person name="Tsai J.N."/>
            <person name="Chen C.Y."/>
            <person name="Tzean S.S."/>
            <person name="Ota Y."/>
            <person name="Hattori T."/>
            <person name="Sahashi N."/>
            <person name="Liou R.F."/>
            <person name="Kikuchi T."/>
            <person name="Tsai I.J."/>
        </authorList>
    </citation>
    <scope>NUCLEOTIDE SEQUENCE [LARGE SCALE GENOMIC DNA]</scope>
    <source>
        <strain evidence="9 10">FFPRI411160</strain>
    </source>
</reference>
<dbReference type="EMBL" id="NBII01000001">
    <property type="protein sequence ID" value="PAV24276.1"/>
    <property type="molecule type" value="Genomic_DNA"/>
</dbReference>